<accession>A0A1B7TGJ4</accession>
<dbReference type="Pfam" id="PF00899">
    <property type="entry name" value="ThiF"/>
    <property type="match status" value="1"/>
</dbReference>
<dbReference type="InterPro" id="IPR042522">
    <property type="entry name" value="Atg7_N_1"/>
</dbReference>
<dbReference type="InterPro" id="IPR035985">
    <property type="entry name" value="Ubiquitin-activating_enz"/>
</dbReference>
<dbReference type="OrthoDB" id="338614at2759"/>
<evidence type="ECO:0000259" key="2">
    <source>
        <dbReference type="Pfam" id="PF16420"/>
    </source>
</evidence>
<dbReference type="InterPro" id="IPR032197">
    <property type="entry name" value="Atg7_N"/>
</dbReference>
<evidence type="ECO:0008006" key="5">
    <source>
        <dbReference type="Google" id="ProtNLM"/>
    </source>
</evidence>
<dbReference type="GO" id="GO:0000407">
    <property type="term" value="C:phagophore assembly site"/>
    <property type="evidence" value="ECO:0007669"/>
    <property type="project" value="TreeGrafter"/>
</dbReference>
<feature type="domain" description="THIF-type NAD/FAD binding fold" evidence="1">
    <location>
        <begin position="279"/>
        <end position="522"/>
    </location>
</feature>
<dbReference type="SUPFAM" id="SSF69572">
    <property type="entry name" value="Activating enzymes of the ubiquitin-like proteins"/>
    <property type="match status" value="1"/>
</dbReference>
<dbReference type="InterPro" id="IPR000594">
    <property type="entry name" value="ThiF_NAD_FAD-bd"/>
</dbReference>
<dbReference type="GO" id="GO:0006995">
    <property type="term" value="P:cellular response to nitrogen starvation"/>
    <property type="evidence" value="ECO:0007669"/>
    <property type="project" value="TreeGrafter"/>
</dbReference>
<dbReference type="Pfam" id="PF16420">
    <property type="entry name" value="ATG7_N"/>
    <property type="match status" value="1"/>
</dbReference>
<dbReference type="PANTHER" id="PTHR10953:SF3">
    <property type="entry name" value="UBIQUITIN-LIKE MODIFIER-ACTIVATING ENZYME ATG7"/>
    <property type="match status" value="1"/>
</dbReference>
<feature type="domain" description="Ubiquitin-like modifier-activating enzyme Atg7 N-terminal" evidence="2">
    <location>
        <begin position="12"/>
        <end position="140"/>
    </location>
</feature>
<evidence type="ECO:0000313" key="3">
    <source>
        <dbReference type="EMBL" id="OBA27867.1"/>
    </source>
</evidence>
<comment type="caution">
    <text evidence="3">The sequence shown here is derived from an EMBL/GenBank/DDBJ whole genome shotgun (WGS) entry which is preliminary data.</text>
</comment>
<name>A0A1B7TGJ4_9ASCO</name>
<evidence type="ECO:0000313" key="4">
    <source>
        <dbReference type="Proteomes" id="UP000092321"/>
    </source>
</evidence>
<dbReference type="GO" id="GO:0000045">
    <property type="term" value="P:autophagosome assembly"/>
    <property type="evidence" value="ECO:0007669"/>
    <property type="project" value="TreeGrafter"/>
</dbReference>
<dbReference type="EMBL" id="LXPE01000006">
    <property type="protein sequence ID" value="OBA27867.1"/>
    <property type="molecule type" value="Genomic_DNA"/>
</dbReference>
<organism evidence="3 4">
    <name type="scientific">Hanseniaspora valbyensis NRRL Y-1626</name>
    <dbReference type="NCBI Taxonomy" id="766949"/>
    <lineage>
        <taxon>Eukaryota</taxon>
        <taxon>Fungi</taxon>
        <taxon>Dikarya</taxon>
        <taxon>Ascomycota</taxon>
        <taxon>Saccharomycotina</taxon>
        <taxon>Saccharomycetes</taxon>
        <taxon>Saccharomycodales</taxon>
        <taxon>Saccharomycodaceae</taxon>
        <taxon>Hanseniaspora</taxon>
    </lineage>
</organism>
<dbReference type="PANTHER" id="PTHR10953">
    <property type="entry name" value="UBIQUITIN-ACTIVATING ENZYME E1"/>
    <property type="match status" value="1"/>
</dbReference>
<dbReference type="GO" id="GO:0019778">
    <property type="term" value="F:Atg12 activating enzyme activity"/>
    <property type="evidence" value="ECO:0007669"/>
    <property type="project" value="TreeGrafter"/>
</dbReference>
<sequence>MEINNEVTFKQDFKFFLDSSFYLRLKDFKLHEQKLSNDILILPSSRINYLNKSISLSDESFDTISNTSDMPNIVLGSIKNFNTIEQFKNLKKIEHLKEVAVDKKYDKFFFHIISFADLKKFSLVYWICVPILKVDGLSFRFEQENNSVVDIKFDDSLPFDIVDDSTLICNFLFCKIDTNSGKLELSTLLRNILIKKTLMSEVKKFTLYIISKQKKEFQTFIITPHFEKEKITFDDVTIKGWEKNIDSKLIPKFINFSSLLDPIKMNEQNVSLNLELMKWRINPDLDLEILKKQKILLLGAGTLGCYISRCLLAWGIYDITFVDDGVVSHSNPVRQPLFNFEDVGKYKAETASLNLKKIYPLCQSKFVKMKVPMIGHSDTIDEEVFLKLEKLIQESDVIFLLMDSREARWLPTLIGKSENKIVINTAIGYDNFLVMRHGDLSDENKNLGCYFCSDILAPVDSLKDRTLDQMCTVTRPGCAMMASSVAVEMLVNYLQTKNNSDDGLVENQIRGFLNDFSNIKNIVNSYKYCSACSNSIIEEYKINKWEFVKLALKDSKYVEDISGLAAVHLETEQLLLDMEALGI</sequence>
<protein>
    <recommendedName>
        <fullName evidence="5">Ubiquitin-like modifier-activating enzyme ATG7</fullName>
    </recommendedName>
</protein>
<proteinExistence type="predicted"/>
<evidence type="ECO:0000259" key="1">
    <source>
        <dbReference type="Pfam" id="PF00899"/>
    </source>
</evidence>
<dbReference type="Proteomes" id="UP000092321">
    <property type="component" value="Unassembled WGS sequence"/>
</dbReference>
<dbReference type="Gene3D" id="3.40.50.720">
    <property type="entry name" value="NAD(P)-binding Rossmann-like Domain"/>
    <property type="match status" value="1"/>
</dbReference>
<dbReference type="GO" id="GO:0034727">
    <property type="term" value="P:piecemeal microautophagy of the nucleus"/>
    <property type="evidence" value="ECO:0007669"/>
    <property type="project" value="TreeGrafter"/>
</dbReference>
<dbReference type="GO" id="GO:0000422">
    <property type="term" value="P:autophagy of mitochondrion"/>
    <property type="evidence" value="ECO:0007669"/>
    <property type="project" value="TreeGrafter"/>
</dbReference>
<dbReference type="GO" id="GO:0032446">
    <property type="term" value="P:protein modification by small protein conjugation"/>
    <property type="evidence" value="ECO:0007669"/>
    <property type="project" value="TreeGrafter"/>
</dbReference>
<dbReference type="InterPro" id="IPR045886">
    <property type="entry name" value="ThiF/MoeB/HesA"/>
</dbReference>
<keyword evidence="4" id="KW-1185">Reference proteome</keyword>
<dbReference type="Gene3D" id="3.40.140.70">
    <property type="entry name" value="Ubiquitin-like modifier-activating enzyme ATG7 N-terminal domain"/>
    <property type="match status" value="1"/>
</dbReference>
<dbReference type="GO" id="GO:0019779">
    <property type="term" value="F:Atg8 activating enzyme activity"/>
    <property type="evidence" value="ECO:0007669"/>
    <property type="project" value="TreeGrafter"/>
</dbReference>
<reference evidence="4" key="1">
    <citation type="journal article" date="2016" name="Proc. Natl. Acad. Sci. U.S.A.">
        <title>Comparative genomics of biotechnologically important yeasts.</title>
        <authorList>
            <person name="Riley R."/>
            <person name="Haridas S."/>
            <person name="Wolfe K.H."/>
            <person name="Lopes M.R."/>
            <person name="Hittinger C.T."/>
            <person name="Goeker M."/>
            <person name="Salamov A.A."/>
            <person name="Wisecaver J.H."/>
            <person name="Long T.M."/>
            <person name="Calvey C.H."/>
            <person name="Aerts A.L."/>
            <person name="Barry K.W."/>
            <person name="Choi C."/>
            <person name="Clum A."/>
            <person name="Coughlan A.Y."/>
            <person name="Deshpande S."/>
            <person name="Douglass A.P."/>
            <person name="Hanson S.J."/>
            <person name="Klenk H.-P."/>
            <person name="LaButti K.M."/>
            <person name="Lapidus A."/>
            <person name="Lindquist E.A."/>
            <person name="Lipzen A.M."/>
            <person name="Meier-Kolthoff J.P."/>
            <person name="Ohm R.A."/>
            <person name="Otillar R.P."/>
            <person name="Pangilinan J.L."/>
            <person name="Peng Y."/>
            <person name="Rokas A."/>
            <person name="Rosa C.A."/>
            <person name="Scheuner C."/>
            <person name="Sibirny A.A."/>
            <person name="Slot J.C."/>
            <person name="Stielow J.B."/>
            <person name="Sun H."/>
            <person name="Kurtzman C.P."/>
            <person name="Blackwell M."/>
            <person name="Grigoriev I.V."/>
            <person name="Jeffries T.W."/>
        </authorList>
    </citation>
    <scope>NUCLEOTIDE SEQUENCE [LARGE SCALE GENOMIC DNA]</scope>
    <source>
        <strain evidence="4">NRRL Y-1626</strain>
    </source>
</reference>
<dbReference type="AlphaFoldDB" id="A0A1B7TGJ4"/>
<gene>
    <name evidence="3" type="ORF">HANVADRAFT_51977</name>
</gene>